<organism evidence="2">
    <name type="scientific">uncultured Chloroflexia bacterium</name>
    <dbReference type="NCBI Taxonomy" id="1672391"/>
    <lineage>
        <taxon>Bacteria</taxon>
        <taxon>Bacillati</taxon>
        <taxon>Chloroflexota</taxon>
        <taxon>Chloroflexia</taxon>
        <taxon>environmental samples</taxon>
    </lineage>
</organism>
<dbReference type="Pfam" id="PF06267">
    <property type="entry name" value="DUF1028"/>
    <property type="match status" value="1"/>
</dbReference>
<dbReference type="Pfam" id="PF08823">
    <property type="entry name" value="PG_binding_2"/>
    <property type="match status" value="1"/>
</dbReference>
<dbReference type="AlphaFoldDB" id="A0A6J4IUK0"/>
<dbReference type="InterPro" id="IPR029055">
    <property type="entry name" value="Ntn_hydrolases_N"/>
</dbReference>
<dbReference type="PANTHER" id="PTHR39328:SF1">
    <property type="entry name" value="BLL2871 PROTEIN"/>
    <property type="match status" value="1"/>
</dbReference>
<evidence type="ECO:0000259" key="1">
    <source>
        <dbReference type="Pfam" id="PF08823"/>
    </source>
</evidence>
<name>A0A6J4IUK0_9CHLR</name>
<evidence type="ECO:0000313" key="2">
    <source>
        <dbReference type="EMBL" id="CAA9260387.1"/>
    </source>
</evidence>
<gene>
    <name evidence="2" type="ORF">AVDCRST_MAG26-2304</name>
</gene>
<dbReference type="InterPro" id="IPR014927">
    <property type="entry name" value="PG-bd_2"/>
</dbReference>
<dbReference type="SUPFAM" id="SSF56235">
    <property type="entry name" value="N-terminal nucleophile aminohydrolases (Ntn hydrolases)"/>
    <property type="match status" value="1"/>
</dbReference>
<dbReference type="InterPro" id="IPR010430">
    <property type="entry name" value="DUF1028"/>
</dbReference>
<sequence length="296" mass="31782">MKMPLIATFSIVARDPANGDLGVGVQSKFLAVGSVVPWVRAGVGAIATQAHANVGYGPDGLALLERGLSADAVLAQLLGADESREHRQVGIVDRDGHAAAYTGSACHPWAGHQTGEGFACQGNLLASGAVVRAMAERFQQSTGELAERLVAALEAGQSAGGDRRGQQAAALYVARAGGSYGGFLDRYIDLRVDDHPNPIVELGRLLRLHRFYLTRPSEDQFLPIDRALATEIQAMLRDLGYYDGATTGEYDEMTRFALFAYGGRENLEERLVDDARIDKEVLAFLRRKRAEARGGA</sequence>
<dbReference type="PANTHER" id="PTHR39328">
    <property type="entry name" value="BLL2871 PROTEIN"/>
    <property type="match status" value="1"/>
</dbReference>
<accession>A0A6J4IUK0</accession>
<dbReference type="Gene3D" id="3.60.20.10">
    <property type="entry name" value="Glutamine Phosphoribosylpyrophosphate, subunit 1, domain 1"/>
    <property type="match status" value="1"/>
</dbReference>
<protein>
    <recommendedName>
        <fullName evidence="1">Putative peptidoglycan binding domain-containing protein</fullName>
    </recommendedName>
</protein>
<reference evidence="2" key="1">
    <citation type="submission" date="2020-02" db="EMBL/GenBank/DDBJ databases">
        <authorList>
            <person name="Meier V. D."/>
        </authorList>
    </citation>
    <scope>NUCLEOTIDE SEQUENCE</scope>
    <source>
        <strain evidence="2">AVDCRST_MAG26</strain>
    </source>
</reference>
<dbReference type="EMBL" id="CADCTK010000532">
    <property type="protein sequence ID" value="CAA9260387.1"/>
    <property type="molecule type" value="Genomic_DNA"/>
</dbReference>
<feature type="domain" description="Putative peptidoglycan binding" evidence="1">
    <location>
        <begin position="213"/>
        <end position="285"/>
    </location>
</feature>
<proteinExistence type="predicted"/>